<dbReference type="InterPro" id="IPR036953">
    <property type="entry name" value="GreA/GreB_C_sf"/>
</dbReference>
<feature type="domain" description="Transcription elongation factor GreA/GreB N-terminal" evidence="8">
    <location>
        <begin position="14"/>
        <end position="83"/>
    </location>
</feature>
<gene>
    <name evidence="9" type="ORF">MNBD_GAMMA06-1103</name>
</gene>
<evidence type="ECO:0000256" key="2">
    <source>
        <dbReference type="ARBA" id="ARBA00013729"/>
    </source>
</evidence>
<accession>A0A3B0WQ04</accession>
<evidence type="ECO:0000259" key="7">
    <source>
        <dbReference type="Pfam" id="PF01272"/>
    </source>
</evidence>
<organism evidence="9">
    <name type="scientific">hydrothermal vent metagenome</name>
    <dbReference type="NCBI Taxonomy" id="652676"/>
    <lineage>
        <taxon>unclassified sequences</taxon>
        <taxon>metagenomes</taxon>
        <taxon>ecological metagenomes</taxon>
    </lineage>
</organism>
<dbReference type="GO" id="GO:0003677">
    <property type="term" value="F:DNA binding"/>
    <property type="evidence" value="ECO:0007669"/>
    <property type="project" value="UniProtKB-KW"/>
</dbReference>
<dbReference type="GO" id="GO:0006354">
    <property type="term" value="P:DNA-templated transcription elongation"/>
    <property type="evidence" value="ECO:0007669"/>
    <property type="project" value="TreeGrafter"/>
</dbReference>
<protein>
    <recommendedName>
        <fullName evidence="2">Transcription elongation factor GreA</fullName>
    </recommendedName>
    <alternativeName>
        <fullName evidence="6">Transcript cleavage factor GreA</fullName>
    </alternativeName>
</protein>
<evidence type="ECO:0000256" key="4">
    <source>
        <dbReference type="ARBA" id="ARBA00023125"/>
    </source>
</evidence>
<evidence type="ECO:0000313" key="9">
    <source>
        <dbReference type="EMBL" id="VAW52777.1"/>
    </source>
</evidence>
<dbReference type="PANTHER" id="PTHR30437">
    <property type="entry name" value="TRANSCRIPTION ELONGATION FACTOR GREA"/>
    <property type="match status" value="1"/>
</dbReference>
<dbReference type="SUPFAM" id="SSF54534">
    <property type="entry name" value="FKBP-like"/>
    <property type="match status" value="1"/>
</dbReference>
<keyword evidence="4" id="KW-0238">DNA-binding</keyword>
<dbReference type="NCBIfam" id="TIGR01461">
    <property type="entry name" value="greB"/>
    <property type="match status" value="1"/>
</dbReference>
<dbReference type="InterPro" id="IPR028624">
    <property type="entry name" value="Tscrpt_elong_fac_GreA/B"/>
</dbReference>
<dbReference type="InterPro" id="IPR023459">
    <property type="entry name" value="Tscrpt_elong_fac_GreA/B_fam"/>
</dbReference>
<name>A0A3B0WQ04_9ZZZZ</name>
<dbReference type="InterPro" id="IPR036805">
    <property type="entry name" value="Tscrpt_elong_fac_GreA/B_N_sf"/>
</dbReference>
<dbReference type="AlphaFoldDB" id="A0A3B0WQ04"/>
<sequence>MGRYRPPQPVGSKYITAEGHTRLTEEHDYLWKKKRPEVTRILSAAAAEGDRSENAEYIYRKKELREIDARVRFLRKRLDDMVIVDRIPKNTDKVYFGAWVTIEDEVGIEKTYRIVGPDEFDPKLNYISMDSPMGKALLGKSLGDEFKLILDGKNGTQKYLYIINEISYNNDKN</sequence>
<evidence type="ECO:0000256" key="1">
    <source>
        <dbReference type="ARBA" id="ARBA00008213"/>
    </source>
</evidence>
<dbReference type="InterPro" id="IPR006358">
    <property type="entry name" value="Tscrpt_elong_fac_GreB"/>
</dbReference>
<dbReference type="Pfam" id="PF03449">
    <property type="entry name" value="GreA_GreB_N"/>
    <property type="match status" value="1"/>
</dbReference>
<dbReference type="InterPro" id="IPR022691">
    <property type="entry name" value="Tscrpt_elong_fac_GreA/B_N"/>
</dbReference>
<dbReference type="Gene3D" id="1.10.287.180">
    <property type="entry name" value="Transcription elongation factor, GreA/GreB, N-terminal domain"/>
    <property type="match status" value="1"/>
</dbReference>
<dbReference type="PROSITE" id="PS00829">
    <property type="entry name" value="GREAB_1"/>
    <property type="match status" value="1"/>
</dbReference>
<dbReference type="Gene3D" id="3.10.50.30">
    <property type="entry name" value="Transcription elongation factor, GreA/GreB, C-terminal domain"/>
    <property type="match status" value="1"/>
</dbReference>
<dbReference type="FunFam" id="3.10.50.30:FF:000001">
    <property type="entry name" value="Transcription elongation factor GreA"/>
    <property type="match status" value="1"/>
</dbReference>
<dbReference type="GO" id="GO:0032784">
    <property type="term" value="P:regulation of DNA-templated transcription elongation"/>
    <property type="evidence" value="ECO:0007669"/>
    <property type="project" value="InterPro"/>
</dbReference>
<reference evidence="9" key="1">
    <citation type="submission" date="2018-06" db="EMBL/GenBank/DDBJ databases">
        <authorList>
            <person name="Zhirakovskaya E."/>
        </authorList>
    </citation>
    <scope>NUCLEOTIDE SEQUENCE</scope>
</reference>
<dbReference type="Pfam" id="PF01272">
    <property type="entry name" value="GreA_GreB"/>
    <property type="match status" value="1"/>
</dbReference>
<keyword evidence="9" id="KW-0251">Elongation factor</keyword>
<evidence type="ECO:0000259" key="8">
    <source>
        <dbReference type="Pfam" id="PF03449"/>
    </source>
</evidence>
<dbReference type="HAMAP" id="MF_00930">
    <property type="entry name" value="GreB"/>
    <property type="match status" value="1"/>
</dbReference>
<evidence type="ECO:0000256" key="3">
    <source>
        <dbReference type="ARBA" id="ARBA00023015"/>
    </source>
</evidence>
<dbReference type="InterPro" id="IPR018151">
    <property type="entry name" value="TF_GreA/GreB_CS"/>
</dbReference>
<dbReference type="GO" id="GO:0003746">
    <property type="term" value="F:translation elongation factor activity"/>
    <property type="evidence" value="ECO:0007669"/>
    <property type="project" value="UniProtKB-KW"/>
</dbReference>
<dbReference type="NCBIfam" id="NF002506">
    <property type="entry name" value="PRK01885.1"/>
    <property type="match status" value="1"/>
</dbReference>
<dbReference type="SUPFAM" id="SSF46557">
    <property type="entry name" value="GreA transcript cleavage protein, N-terminal domain"/>
    <property type="match status" value="1"/>
</dbReference>
<dbReference type="PIRSF" id="PIRSF006092">
    <property type="entry name" value="GreA_GreB"/>
    <property type="match status" value="1"/>
</dbReference>
<comment type="similarity">
    <text evidence="1">Belongs to the GreA/GreB family.</text>
</comment>
<dbReference type="EMBL" id="UOFD01000052">
    <property type="protein sequence ID" value="VAW52777.1"/>
    <property type="molecule type" value="Genomic_DNA"/>
</dbReference>
<evidence type="ECO:0000256" key="5">
    <source>
        <dbReference type="ARBA" id="ARBA00023163"/>
    </source>
</evidence>
<keyword evidence="9" id="KW-0648">Protein biosynthesis</keyword>
<feature type="domain" description="Transcription elongation factor GreA/GreB C-terminal" evidence="7">
    <location>
        <begin position="90"/>
        <end position="152"/>
    </location>
</feature>
<proteinExistence type="inferred from homology"/>
<dbReference type="InterPro" id="IPR001437">
    <property type="entry name" value="Tscrpt_elong_fac_GreA/B_C"/>
</dbReference>
<dbReference type="PANTHER" id="PTHR30437:SF6">
    <property type="entry name" value="TRANSCRIPTION ELONGATION FACTOR GREB"/>
    <property type="match status" value="1"/>
</dbReference>
<dbReference type="FunFam" id="1.10.287.180:FF:000001">
    <property type="entry name" value="Transcription elongation factor GreA"/>
    <property type="match status" value="1"/>
</dbReference>
<keyword evidence="5" id="KW-0804">Transcription</keyword>
<keyword evidence="3" id="KW-0805">Transcription regulation</keyword>
<evidence type="ECO:0000256" key="6">
    <source>
        <dbReference type="ARBA" id="ARBA00030776"/>
    </source>
</evidence>
<dbReference type="PROSITE" id="PS00830">
    <property type="entry name" value="GREAB_2"/>
    <property type="match status" value="1"/>
</dbReference>
<dbReference type="HAMAP" id="MF_00105">
    <property type="entry name" value="GreA_GreB"/>
    <property type="match status" value="1"/>
</dbReference>
<dbReference type="GO" id="GO:0070063">
    <property type="term" value="F:RNA polymerase binding"/>
    <property type="evidence" value="ECO:0007669"/>
    <property type="project" value="InterPro"/>
</dbReference>